<sequence>MTELFYGNVEEFLNKNNFKCYNCESINTFNIQCSRAIGATCFIKCRNCDVLIDACKSGFLFKADGGGLEKNESEIQVGGGYTIDQVLQNFNNVEAVRGKGPESIIFDHNKYKEWFFKDFRNRMTTGYHEFYFSSKNRYLFAVGPYIDDNSRKKSHFYYKNVFNLNKSTIMSNFQKEMETTRYIPEITKYNKKYKKEFNTILNNKKLSSEIKTAMIDSLNSKSLNELYQSGKIDKFLKEKLEFEKIKSLGQSQPLPQSIPQSIPQQPISNMNPVVPQFNFSGGGDPKLKDNEIKELKNQETRMKIMMKCFLCPFCGKRGTINSTCVSPHTCYFHCVNCRHLISAANGGVFFEEGLENFSTKKESSNIQKGGFPFSNSNSLIEKGKEDIVKKDWISERDSTREQLLNSGESIDPNSEYEFVRTDKSYPQKLWTIMKNLNIQTNNILSGCRCPGCGKKGNIQYINDRYVTSGFTFYYCGVTDKKVNKTFGLGGRQLDGCGSLIAVGPSLSYGRALLYGIRFALYGNLGLSLLSPHFPAAEWLFNEIHKIPGVETLGNFVQTNIDKPIDGFLNSSVHLLEADGHLLGKSIDSFSSSAGNTLDKGIHAVGQGIDNVSSGIGDMFKVGANSVTQDVGNIGQTSTAKFAEKLSTGIGDSVHNASTTIGNVFTPDPTYVYGQSGFENRLGDIAHETGVAVTDALHWTGHQIGDLTHTAADKMGDAVHSVGNTIGDAAHAVEGKIGDAAHAVEGKIGDTVHSVGNISTGFENKLGEDFHTASTGIGQTILENPLTSYAMYSDAVNSGFDDQEAGGGYIKRTKRRKNKTKKNKTKKNKTKRIKKKTKRKKITKKKKTKRKKKKKKSKKISLSL</sequence>
<feature type="region of interest" description="Disordered" evidence="1">
    <location>
        <begin position="802"/>
        <end position="863"/>
    </location>
</feature>
<dbReference type="EMBL" id="MN739250">
    <property type="protein sequence ID" value="QHS95441.1"/>
    <property type="molecule type" value="Genomic_DNA"/>
</dbReference>
<evidence type="ECO:0000256" key="1">
    <source>
        <dbReference type="SAM" id="MobiDB-lite"/>
    </source>
</evidence>
<protein>
    <submittedName>
        <fullName evidence="2">Uncharacterized protein</fullName>
    </submittedName>
</protein>
<evidence type="ECO:0000313" key="2">
    <source>
        <dbReference type="EMBL" id="QHS95441.1"/>
    </source>
</evidence>
<name>A0A6C0BUJ1_9ZZZZ</name>
<reference evidence="2" key="1">
    <citation type="journal article" date="2020" name="Nature">
        <title>Giant virus diversity and host interactions through global metagenomics.</title>
        <authorList>
            <person name="Schulz F."/>
            <person name="Roux S."/>
            <person name="Paez-Espino D."/>
            <person name="Jungbluth S."/>
            <person name="Walsh D.A."/>
            <person name="Denef V.J."/>
            <person name="McMahon K.D."/>
            <person name="Konstantinidis K.T."/>
            <person name="Eloe-Fadrosh E.A."/>
            <person name="Kyrpides N.C."/>
            <person name="Woyke T."/>
        </authorList>
    </citation>
    <scope>NUCLEOTIDE SEQUENCE</scope>
    <source>
        <strain evidence="2">GVMAG-M-3300018428-35</strain>
    </source>
</reference>
<dbReference type="AlphaFoldDB" id="A0A6C0BUJ1"/>
<accession>A0A6C0BUJ1</accession>
<organism evidence="2">
    <name type="scientific">viral metagenome</name>
    <dbReference type="NCBI Taxonomy" id="1070528"/>
    <lineage>
        <taxon>unclassified sequences</taxon>
        <taxon>metagenomes</taxon>
        <taxon>organismal metagenomes</taxon>
    </lineage>
</organism>
<proteinExistence type="predicted"/>
<feature type="compositionally biased region" description="Basic residues" evidence="1">
    <location>
        <begin position="810"/>
        <end position="863"/>
    </location>
</feature>